<feature type="transmembrane region" description="Helical" evidence="1">
    <location>
        <begin position="973"/>
        <end position="994"/>
    </location>
</feature>
<dbReference type="Gene3D" id="3.30.70.1320">
    <property type="entry name" value="Multidrug efflux transporter AcrB pore domain like"/>
    <property type="match status" value="1"/>
</dbReference>
<proteinExistence type="predicted"/>
<dbReference type="Proteomes" id="UP000005744">
    <property type="component" value="Unassembled WGS sequence"/>
</dbReference>
<dbReference type="InterPro" id="IPR001036">
    <property type="entry name" value="Acrflvin-R"/>
</dbReference>
<dbReference type="InterPro" id="IPR027463">
    <property type="entry name" value="AcrB_DN_DC_subdom"/>
</dbReference>
<dbReference type="eggNOG" id="COG0841">
    <property type="taxonomic scope" value="Bacteria"/>
</dbReference>
<feature type="transmembrane region" description="Helical" evidence="1">
    <location>
        <begin position="872"/>
        <end position="891"/>
    </location>
</feature>
<gene>
    <name evidence="2" type="ORF">BegalDRAFT_3476</name>
</gene>
<organism evidence="2 3">
    <name type="scientific">Beggiatoa alba B18LD</name>
    <dbReference type="NCBI Taxonomy" id="395493"/>
    <lineage>
        <taxon>Bacteria</taxon>
        <taxon>Pseudomonadati</taxon>
        <taxon>Pseudomonadota</taxon>
        <taxon>Gammaproteobacteria</taxon>
        <taxon>Thiotrichales</taxon>
        <taxon>Thiotrichaceae</taxon>
        <taxon>Beggiatoa</taxon>
    </lineage>
</organism>
<protein>
    <submittedName>
        <fullName evidence="2">Cation/multidrug efflux pump</fullName>
    </submittedName>
</protein>
<dbReference type="Gene3D" id="3.30.2090.10">
    <property type="entry name" value="Multidrug efflux transporter AcrB TolC docking domain, DN and DC subdomains"/>
    <property type="match status" value="2"/>
</dbReference>
<name>I3CKZ5_9GAMM</name>
<dbReference type="SUPFAM" id="SSF82714">
    <property type="entry name" value="Multidrug efflux transporter AcrB TolC docking domain, DN and DC subdomains"/>
    <property type="match status" value="2"/>
</dbReference>
<sequence>MALPNLSEWSLQHQALIRYFLIALLAAGVLSYSQLGQMEDPEFTIKTMVVRVLWTGASAEEVEQQVTDKIEKKLEETPYLDFLRSYSKSGESTLFINLLDSTPAKAVPDVWYQVRKKIGDIQNTLPNGVKGPFFNDEFGDTFGSIFAFTADGFNYAELKDYIDDVRQELLRIDDVSKVDIVGAQEEKIYLELSHSKLASLQIDPNLIINTLQAQNAIAPAGTINTESDAVHLRVSGVFDSVESIRNLGISTNGHVFRLGDIATVYRGYIDPPTTKMRFEGKEAIGLAVSMRKGGDVIILGKALQVAMAQIKQNLPVGIDVHQVSNQPAVVEHSVLEFVKVLAEAVIIVLIVSFLSLGFRTGLVVALSIPLVLATTFLVMKFFGIDLQRISLGALIIALGLLVDDAMIAVEMMALKLEQGWSRAHAATFAYNSTAFPMLTGTLITAAAFLPVGMAKSAAGEYTFSMFQVVIIALLISWFVAVLFIPYLGYVLLPEHKKHQTATDSTGTHVAPEHHEIDVYSRGFYVPFRKMVIFCVKYRKSVILLTFILFATAVYGFRFVEQQFFPASNRPELLIDLWLPQGSSYQATEKAVVEMEKHLTNDPNIENYVSYVGNGSPRFYLAMDLQLENANFAQIVVMTKGGEAREVVLQKIRNLLNNDFPELRGRVTRLENGPPVGYPVQFRVLGKDLDKLREISQEVATAMRANPNTRNVHLDWNEKAKIVKLDIDQDKARQLGIDSQTLSNTLNTFLTGLNMTEFREEDKLIQVVARAIPSERSLLGTIDELNIPLANGNSVPLSQIARLVDSFEEGVIWRRDRLPVISVRADIVDGIQAPDVTMQLLPVINTIKEKLPLGYEIQTGGALESSAKSQKPIAAVMPVMMITILTLLMLQLQSMQRAFLVLLTAPLGIIGMTIFLLLLDRPFGFVAMLGAISLAGMIMRNSVILVDQIEQDKEMGVSDFQAVVESTVRRFRPIMLTAAAAILAMIPLSESVFWGPLAVTIMGGLLVATVLTLFFLPALYAAWFRVKVE</sequence>
<evidence type="ECO:0000256" key="1">
    <source>
        <dbReference type="SAM" id="Phobius"/>
    </source>
</evidence>
<feature type="transmembrane region" description="Helical" evidence="1">
    <location>
        <begin position="337"/>
        <end position="356"/>
    </location>
</feature>
<dbReference type="Pfam" id="PF00873">
    <property type="entry name" value="ACR_tran"/>
    <property type="match status" value="1"/>
</dbReference>
<dbReference type="STRING" id="395493.BegalDRAFT_3476"/>
<dbReference type="Gene3D" id="3.30.70.1440">
    <property type="entry name" value="Multidrug efflux transporter AcrB pore domain"/>
    <property type="match status" value="1"/>
</dbReference>
<accession>I3CKZ5</accession>
<dbReference type="PRINTS" id="PR00702">
    <property type="entry name" value="ACRIFLAVINRP"/>
</dbReference>
<keyword evidence="1" id="KW-0472">Membrane</keyword>
<evidence type="ECO:0000313" key="3">
    <source>
        <dbReference type="Proteomes" id="UP000005744"/>
    </source>
</evidence>
<dbReference type="GO" id="GO:0005886">
    <property type="term" value="C:plasma membrane"/>
    <property type="evidence" value="ECO:0007669"/>
    <property type="project" value="TreeGrafter"/>
</dbReference>
<feature type="transmembrane region" description="Helical" evidence="1">
    <location>
        <begin position="389"/>
        <end position="413"/>
    </location>
</feature>
<keyword evidence="1" id="KW-0812">Transmembrane</keyword>
<dbReference type="RefSeq" id="WP_002692220.1">
    <property type="nucleotide sequence ID" value="NZ_JH600070.1"/>
</dbReference>
<keyword evidence="1" id="KW-1133">Transmembrane helix</keyword>
<feature type="transmembrane region" description="Helical" evidence="1">
    <location>
        <begin position="898"/>
        <end position="918"/>
    </location>
</feature>
<dbReference type="AlphaFoldDB" id="I3CKZ5"/>
<feature type="transmembrane region" description="Helical" evidence="1">
    <location>
        <begin position="434"/>
        <end position="453"/>
    </location>
</feature>
<keyword evidence="3" id="KW-1185">Reference proteome</keyword>
<reference evidence="2 3" key="1">
    <citation type="submission" date="2011-11" db="EMBL/GenBank/DDBJ databases">
        <title>Improved High-Quality Draft sequence of Beggiatoa alba B18lD.</title>
        <authorList>
            <consortium name="US DOE Joint Genome Institute"/>
            <person name="Lucas S."/>
            <person name="Han J."/>
            <person name="Lapidus A."/>
            <person name="Cheng J.-F."/>
            <person name="Goodwin L."/>
            <person name="Pitluck S."/>
            <person name="Peters L."/>
            <person name="Mikhailova N."/>
            <person name="Held B."/>
            <person name="Detter J.C."/>
            <person name="Han C."/>
            <person name="Tapia R."/>
            <person name="Land M."/>
            <person name="Hauser L."/>
            <person name="Kyrpides N."/>
            <person name="Ivanova N."/>
            <person name="Pagani I."/>
            <person name="Samuel K."/>
            <person name="Teske A."/>
            <person name="Mueller J."/>
            <person name="Woyke T."/>
        </authorList>
    </citation>
    <scope>NUCLEOTIDE SEQUENCE [LARGE SCALE GENOMIC DNA]</scope>
    <source>
        <strain evidence="2 3">B18LD</strain>
    </source>
</reference>
<dbReference type="PANTHER" id="PTHR32063:SF64">
    <property type="entry name" value="ACRB_ACRD_ACRF FAMILY PROTEIN"/>
    <property type="match status" value="1"/>
</dbReference>
<feature type="transmembrane region" description="Helical" evidence="1">
    <location>
        <begin position="363"/>
        <end position="383"/>
    </location>
</feature>
<feature type="transmembrane region" description="Helical" evidence="1">
    <location>
        <begin position="540"/>
        <end position="559"/>
    </location>
</feature>
<dbReference type="HOGENOM" id="CLU_002755_1_2_6"/>
<dbReference type="EMBL" id="JH600070">
    <property type="protein sequence ID" value="EIJ44288.1"/>
    <property type="molecule type" value="Genomic_DNA"/>
</dbReference>
<feature type="transmembrane region" description="Helical" evidence="1">
    <location>
        <begin position="924"/>
        <end position="945"/>
    </location>
</feature>
<feature type="transmembrane region" description="Helical" evidence="1">
    <location>
        <begin position="465"/>
        <end position="492"/>
    </location>
</feature>
<evidence type="ECO:0000313" key="2">
    <source>
        <dbReference type="EMBL" id="EIJ44288.1"/>
    </source>
</evidence>
<dbReference type="Gene3D" id="3.30.70.1430">
    <property type="entry name" value="Multidrug efflux transporter AcrB pore domain"/>
    <property type="match status" value="2"/>
</dbReference>
<dbReference type="GO" id="GO:0042910">
    <property type="term" value="F:xenobiotic transmembrane transporter activity"/>
    <property type="evidence" value="ECO:0007669"/>
    <property type="project" value="TreeGrafter"/>
</dbReference>
<dbReference type="PANTHER" id="PTHR32063">
    <property type="match status" value="1"/>
</dbReference>
<dbReference type="OrthoDB" id="9757940at2"/>
<dbReference type="Gene3D" id="1.20.1640.10">
    <property type="entry name" value="Multidrug efflux transporter AcrB transmembrane domain"/>
    <property type="match status" value="2"/>
</dbReference>
<dbReference type="SUPFAM" id="SSF82693">
    <property type="entry name" value="Multidrug efflux transporter AcrB pore domain, PN1, PN2, PC1 and PC2 subdomains"/>
    <property type="match status" value="3"/>
</dbReference>
<dbReference type="SUPFAM" id="SSF82866">
    <property type="entry name" value="Multidrug efflux transporter AcrB transmembrane domain"/>
    <property type="match status" value="2"/>
</dbReference>
<feature type="transmembrane region" description="Helical" evidence="1">
    <location>
        <begin position="1000"/>
        <end position="1022"/>
    </location>
</feature>